<name>A0ACC2M5U3_PERAE</name>
<protein>
    <submittedName>
        <fullName evidence="1">Uncharacterized protein</fullName>
    </submittedName>
</protein>
<evidence type="ECO:0000313" key="1">
    <source>
        <dbReference type="EMBL" id="KAJ8640547.1"/>
    </source>
</evidence>
<sequence length="186" mass="20715">MDSSAVQSQMSISSNSRPNQTYDSHSGGRSTSNPSYEMDNSAVQAQRSILSSSTSNQTYDPHSGGSSTSNPLYEMDSSAVQAQRSISSNSITNQTYDPHSGGSSTSNPSTFVNHGFLLWNQTRQQWIENRKSENRSQKLRETRSSRNATYDNLLGSNNPFPRPIPLSEVVDFFVDIWEPKETNQDY</sequence>
<comment type="caution">
    <text evidence="1">The sequence shown here is derived from an EMBL/GenBank/DDBJ whole genome shotgun (WGS) entry which is preliminary data.</text>
</comment>
<gene>
    <name evidence="1" type="ORF">MRB53_017241</name>
</gene>
<reference evidence="1 2" key="1">
    <citation type="journal article" date="2022" name="Hortic Res">
        <title>A haplotype resolved chromosomal level avocado genome allows analysis of novel avocado genes.</title>
        <authorList>
            <person name="Nath O."/>
            <person name="Fletcher S.J."/>
            <person name="Hayward A."/>
            <person name="Shaw L.M."/>
            <person name="Masouleh A.K."/>
            <person name="Furtado A."/>
            <person name="Henry R.J."/>
            <person name="Mitter N."/>
        </authorList>
    </citation>
    <scope>NUCLEOTIDE SEQUENCE [LARGE SCALE GENOMIC DNA]</scope>
    <source>
        <strain evidence="2">cv. Hass</strain>
    </source>
</reference>
<keyword evidence="2" id="KW-1185">Reference proteome</keyword>
<organism evidence="1 2">
    <name type="scientific">Persea americana</name>
    <name type="common">Avocado</name>
    <dbReference type="NCBI Taxonomy" id="3435"/>
    <lineage>
        <taxon>Eukaryota</taxon>
        <taxon>Viridiplantae</taxon>
        <taxon>Streptophyta</taxon>
        <taxon>Embryophyta</taxon>
        <taxon>Tracheophyta</taxon>
        <taxon>Spermatophyta</taxon>
        <taxon>Magnoliopsida</taxon>
        <taxon>Magnoliidae</taxon>
        <taxon>Laurales</taxon>
        <taxon>Lauraceae</taxon>
        <taxon>Persea</taxon>
    </lineage>
</organism>
<dbReference type="Proteomes" id="UP001234297">
    <property type="component" value="Chromosome 5"/>
</dbReference>
<dbReference type="EMBL" id="CM056813">
    <property type="protein sequence ID" value="KAJ8640547.1"/>
    <property type="molecule type" value="Genomic_DNA"/>
</dbReference>
<evidence type="ECO:0000313" key="2">
    <source>
        <dbReference type="Proteomes" id="UP001234297"/>
    </source>
</evidence>
<accession>A0ACC2M5U3</accession>
<proteinExistence type="predicted"/>